<reference evidence="6" key="1">
    <citation type="submission" date="2020-05" db="EMBL/GenBank/DDBJ databases">
        <title>The draft genome sequence of Maribacter sp. ANRC-HE7.</title>
        <authorList>
            <person name="Mu L."/>
        </authorList>
    </citation>
    <scope>NUCLEOTIDE SEQUENCE</scope>
    <source>
        <strain evidence="6">ANRC-HE7</strain>
    </source>
</reference>
<proteinExistence type="predicted"/>
<dbReference type="Proteomes" id="UP001166021">
    <property type="component" value="Unassembled WGS sequence"/>
</dbReference>
<evidence type="ECO:0000256" key="3">
    <source>
        <dbReference type="ARBA" id="ARBA00023002"/>
    </source>
</evidence>
<dbReference type="PRINTS" id="PR00469">
    <property type="entry name" value="PNDRDTASEII"/>
</dbReference>
<evidence type="ECO:0000313" key="6">
    <source>
        <dbReference type="EMBL" id="MBD0777856.1"/>
    </source>
</evidence>
<keyword evidence="3" id="KW-0560">Oxidoreductase</keyword>
<keyword evidence="5" id="KW-0411">Iron-sulfur</keyword>
<comment type="caution">
    <text evidence="6">The sequence shown here is derived from an EMBL/GenBank/DDBJ whole genome shotgun (WGS) entry which is preliminary data.</text>
</comment>
<evidence type="ECO:0000256" key="4">
    <source>
        <dbReference type="ARBA" id="ARBA00023004"/>
    </source>
</evidence>
<dbReference type="InterPro" id="IPR036188">
    <property type="entry name" value="FAD/NAD-bd_sf"/>
</dbReference>
<evidence type="ECO:0000256" key="1">
    <source>
        <dbReference type="ARBA" id="ARBA00022485"/>
    </source>
</evidence>
<dbReference type="Gene3D" id="3.50.50.60">
    <property type="entry name" value="FAD/NAD(P)-binding domain"/>
    <property type="match status" value="1"/>
</dbReference>
<dbReference type="InterPro" id="IPR039650">
    <property type="entry name" value="HdrA-like"/>
</dbReference>
<protein>
    <submittedName>
        <fullName evidence="6">FAD-dependent oxidoreductase</fullName>
    </submittedName>
</protein>
<keyword evidence="2" id="KW-0479">Metal-binding</keyword>
<organism evidence="6 7">
    <name type="scientific">Maribacter aquimaris</name>
    <dbReference type="NCBI Taxonomy" id="2737171"/>
    <lineage>
        <taxon>Bacteria</taxon>
        <taxon>Pseudomonadati</taxon>
        <taxon>Bacteroidota</taxon>
        <taxon>Flavobacteriia</taxon>
        <taxon>Flavobacteriales</taxon>
        <taxon>Flavobacteriaceae</taxon>
        <taxon>Maribacter</taxon>
    </lineage>
</organism>
<name>A0ABR7V2C3_9FLAO</name>
<accession>A0ABR7V2C3</accession>
<dbReference type="PANTHER" id="PTHR43498">
    <property type="entry name" value="FERREDOXIN:COB-COM HETERODISULFIDE REDUCTASE SUBUNIT A"/>
    <property type="match status" value="1"/>
</dbReference>
<evidence type="ECO:0000256" key="2">
    <source>
        <dbReference type="ARBA" id="ARBA00022723"/>
    </source>
</evidence>
<gene>
    <name evidence="6" type="ORF">HPE56_08625</name>
</gene>
<keyword evidence="7" id="KW-1185">Reference proteome</keyword>
<evidence type="ECO:0000313" key="7">
    <source>
        <dbReference type="Proteomes" id="UP001166021"/>
    </source>
</evidence>
<dbReference type="RefSeq" id="WP_188243367.1">
    <property type="nucleotide sequence ID" value="NZ_JABTCF010000004.1"/>
</dbReference>
<keyword evidence="1" id="KW-0004">4Fe-4S</keyword>
<keyword evidence="4" id="KW-0408">Iron</keyword>
<dbReference type="SUPFAM" id="SSF51905">
    <property type="entry name" value="FAD/NAD(P)-binding domain"/>
    <property type="match status" value="1"/>
</dbReference>
<dbReference type="EMBL" id="JABTCF010000004">
    <property type="protein sequence ID" value="MBD0777856.1"/>
    <property type="molecule type" value="Genomic_DNA"/>
</dbReference>
<sequence length="458" mass="49832">MKNHKNRRKFLKNSALFAVATPFFGLPIDTFGNTPSYSNKNFKEPSRNIPLIKETDVIVCGGGPAGFAAAIESARKGAKTTLIEMNGCLGGVWTTGLLSNILDYTNKPGIMKELAHRLEQRDAQYSAKVYDAELMKYILDQMCQEAGVEVRLHTRVTAAYTNSKNKLEYILTESFSGREAWKSKVFIDATGNGDLAAQAGCGFDIGNPETGKTQPASLMAILVGLEEDQLVNEGFMAPKGKSSEPSKKKLYQEIKRAGINASYTMPTMFAIRPGMMALMANHQYGVSALNADEVTLATIEARRELNLIVDGLRSLNGIWSNLRIATTGAQIGIREGRRIHGLYTLTAEDLIKGTQFDDAVCTVTFNVDVHSLEKDSGGGYSCHSVKAKPYHIPMRSLIAKDVDGLLMAGRCISGDFFAHSSYRVTGNAVPMGEAAGKVAATASLQNILPHEVKYKIEN</sequence>
<dbReference type="Pfam" id="PF12831">
    <property type="entry name" value="FAD_oxidored"/>
    <property type="match status" value="1"/>
</dbReference>
<dbReference type="PANTHER" id="PTHR43498:SF1">
    <property type="entry name" value="COB--COM HETERODISULFIDE REDUCTASE IRON-SULFUR SUBUNIT A"/>
    <property type="match status" value="1"/>
</dbReference>
<evidence type="ECO:0000256" key="5">
    <source>
        <dbReference type="ARBA" id="ARBA00023014"/>
    </source>
</evidence>